<evidence type="ECO:0008006" key="6">
    <source>
        <dbReference type="Google" id="ProtNLM"/>
    </source>
</evidence>
<dbReference type="PANTHER" id="PTHR15454">
    <property type="entry name" value="NISCHARIN RELATED"/>
    <property type="match status" value="1"/>
</dbReference>
<dbReference type="PROSITE" id="PS51450">
    <property type="entry name" value="LRR"/>
    <property type="match status" value="3"/>
</dbReference>
<dbReference type="OrthoDB" id="266138at2759"/>
<organism evidence="4 5">
    <name type="scientific">Allomyces macrogynus (strain ATCC 38327)</name>
    <name type="common">Allomyces javanicus var. macrogynus</name>
    <dbReference type="NCBI Taxonomy" id="578462"/>
    <lineage>
        <taxon>Eukaryota</taxon>
        <taxon>Fungi</taxon>
        <taxon>Fungi incertae sedis</taxon>
        <taxon>Blastocladiomycota</taxon>
        <taxon>Blastocladiomycetes</taxon>
        <taxon>Blastocladiales</taxon>
        <taxon>Blastocladiaceae</taxon>
        <taxon>Allomyces</taxon>
    </lineage>
</organism>
<sequence length="159" mass="16938">MISARAPTELSRVDAGIAHLSQIAHLLAPSNSNDAAPSLLRSLNLHGNRLVRLEPAPLLARLACLTALDVSSNDLVDMAAVAALPMLRVLNLANNRLTTIQGLDALVHLEKLVLAHNAILSLVGLVHVHGAGYALKSLDVRGNRIADVPELYYLSGLVW</sequence>
<dbReference type="Proteomes" id="UP000054350">
    <property type="component" value="Unassembled WGS sequence"/>
</dbReference>
<evidence type="ECO:0000313" key="5">
    <source>
        <dbReference type="Proteomes" id="UP000054350"/>
    </source>
</evidence>
<reference evidence="5" key="2">
    <citation type="submission" date="2009-11" db="EMBL/GenBank/DDBJ databases">
        <title>The Genome Sequence of Allomyces macrogynus strain ATCC 38327.</title>
        <authorList>
            <consortium name="The Broad Institute Genome Sequencing Platform"/>
            <person name="Russ C."/>
            <person name="Cuomo C."/>
            <person name="Shea T."/>
            <person name="Young S.K."/>
            <person name="Zeng Q."/>
            <person name="Koehrsen M."/>
            <person name="Haas B."/>
            <person name="Borodovsky M."/>
            <person name="Guigo R."/>
            <person name="Alvarado L."/>
            <person name="Berlin A."/>
            <person name="Borenstein D."/>
            <person name="Chen Z."/>
            <person name="Engels R."/>
            <person name="Freedman E."/>
            <person name="Gellesch M."/>
            <person name="Goldberg J."/>
            <person name="Griggs A."/>
            <person name="Gujja S."/>
            <person name="Heiman D."/>
            <person name="Hepburn T."/>
            <person name="Howarth C."/>
            <person name="Jen D."/>
            <person name="Larson L."/>
            <person name="Lewis B."/>
            <person name="Mehta T."/>
            <person name="Park D."/>
            <person name="Pearson M."/>
            <person name="Roberts A."/>
            <person name="Saif S."/>
            <person name="Shenoy N."/>
            <person name="Sisk P."/>
            <person name="Stolte C."/>
            <person name="Sykes S."/>
            <person name="Walk T."/>
            <person name="White J."/>
            <person name="Yandava C."/>
            <person name="Burger G."/>
            <person name="Gray M.W."/>
            <person name="Holland P.W.H."/>
            <person name="King N."/>
            <person name="Lang F.B.F."/>
            <person name="Roger A.J."/>
            <person name="Ruiz-Trillo I."/>
            <person name="Lander E."/>
            <person name="Nusbaum C."/>
        </authorList>
    </citation>
    <scope>NUCLEOTIDE SEQUENCE [LARGE SCALE GENOMIC DNA]</scope>
    <source>
        <strain evidence="5">ATCC 38327</strain>
    </source>
</reference>
<evidence type="ECO:0000313" key="3">
    <source>
        <dbReference type="EMBL" id="KNE71162.1"/>
    </source>
</evidence>
<keyword evidence="5" id="KW-1185">Reference proteome</keyword>
<dbReference type="Pfam" id="PF12799">
    <property type="entry name" value="LRR_4"/>
    <property type="match status" value="1"/>
</dbReference>
<protein>
    <recommendedName>
        <fullName evidence="6">U2A'/phosphoprotein 32 family A C-terminal domain-containing protein</fullName>
    </recommendedName>
</protein>
<dbReference type="Pfam" id="PF13516">
    <property type="entry name" value="LRR_6"/>
    <property type="match status" value="2"/>
</dbReference>
<name>A0A0L0T8N1_ALLM3</name>
<dbReference type="VEuPathDB" id="FungiDB:AMAG_20407"/>
<dbReference type="STRING" id="578462.A0A0L0T8N1"/>
<dbReference type="InterPro" id="IPR032675">
    <property type="entry name" value="LRR_dom_sf"/>
</dbReference>
<dbReference type="EMBL" id="GG745370">
    <property type="protein sequence ID" value="KNE71168.1"/>
    <property type="molecule type" value="Genomic_DNA"/>
</dbReference>
<proteinExistence type="predicted"/>
<evidence type="ECO:0000256" key="2">
    <source>
        <dbReference type="ARBA" id="ARBA00022737"/>
    </source>
</evidence>
<dbReference type="AlphaFoldDB" id="A0A0L0T8N1"/>
<reference evidence="4 5" key="1">
    <citation type="submission" date="2009-11" db="EMBL/GenBank/DDBJ databases">
        <title>Annotation of Allomyces macrogynus ATCC 38327.</title>
        <authorList>
            <consortium name="The Broad Institute Genome Sequencing Platform"/>
            <person name="Russ C."/>
            <person name="Cuomo C."/>
            <person name="Burger G."/>
            <person name="Gray M.W."/>
            <person name="Holland P.W.H."/>
            <person name="King N."/>
            <person name="Lang F.B.F."/>
            <person name="Roger A.J."/>
            <person name="Ruiz-Trillo I."/>
            <person name="Young S.K."/>
            <person name="Zeng Q."/>
            <person name="Gargeya S."/>
            <person name="Fitzgerald M."/>
            <person name="Haas B."/>
            <person name="Abouelleil A."/>
            <person name="Alvarado L."/>
            <person name="Arachchi H.M."/>
            <person name="Berlin A."/>
            <person name="Chapman S.B."/>
            <person name="Gearin G."/>
            <person name="Goldberg J."/>
            <person name="Griggs A."/>
            <person name="Gujja S."/>
            <person name="Hansen M."/>
            <person name="Heiman D."/>
            <person name="Howarth C."/>
            <person name="Larimer J."/>
            <person name="Lui A."/>
            <person name="MacDonald P.J.P."/>
            <person name="McCowen C."/>
            <person name="Montmayeur A."/>
            <person name="Murphy C."/>
            <person name="Neiman D."/>
            <person name="Pearson M."/>
            <person name="Priest M."/>
            <person name="Roberts A."/>
            <person name="Saif S."/>
            <person name="Shea T."/>
            <person name="Sisk P."/>
            <person name="Stolte C."/>
            <person name="Sykes S."/>
            <person name="Wortman J."/>
            <person name="Nusbaum C."/>
            <person name="Birren B."/>
        </authorList>
    </citation>
    <scope>NUCLEOTIDE SEQUENCE [LARGE SCALE GENOMIC DNA]</scope>
    <source>
        <strain evidence="4 5">ATCC 38327</strain>
    </source>
</reference>
<dbReference type="VEuPathDB" id="FungiDB:AMAG_20403"/>
<dbReference type="PANTHER" id="PTHR15454:SF56">
    <property type="entry name" value="PROTEIN PHOSPHATASE 1 REGULATORY SUBUNIT 7-RELATED"/>
    <property type="match status" value="1"/>
</dbReference>
<evidence type="ECO:0000256" key="1">
    <source>
        <dbReference type="ARBA" id="ARBA00022614"/>
    </source>
</evidence>
<accession>A0A0L0T8N1</accession>
<dbReference type="Pfam" id="PF00560">
    <property type="entry name" value="LRR_1"/>
    <property type="match status" value="1"/>
</dbReference>
<dbReference type="EMBL" id="GG745370">
    <property type="protein sequence ID" value="KNE71162.1"/>
    <property type="molecule type" value="Genomic_DNA"/>
</dbReference>
<dbReference type="InterPro" id="IPR001611">
    <property type="entry name" value="Leu-rich_rpt"/>
</dbReference>
<gene>
    <name evidence="3" type="ORF">AMAG_20403</name>
    <name evidence="4" type="ORF">AMAG_20407</name>
</gene>
<dbReference type="Gene3D" id="3.80.10.10">
    <property type="entry name" value="Ribonuclease Inhibitor"/>
    <property type="match status" value="1"/>
</dbReference>
<keyword evidence="1" id="KW-0433">Leucine-rich repeat</keyword>
<dbReference type="InterPro" id="IPR025875">
    <property type="entry name" value="Leu-rich_rpt_4"/>
</dbReference>
<keyword evidence="2" id="KW-0677">Repeat</keyword>
<dbReference type="GO" id="GO:0005737">
    <property type="term" value="C:cytoplasm"/>
    <property type="evidence" value="ECO:0007669"/>
    <property type="project" value="TreeGrafter"/>
</dbReference>
<dbReference type="eggNOG" id="KOG0531">
    <property type="taxonomic scope" value="Eukaryota"/>
</dbReference>
<dbReference type="SUPFAM" id="SSF52075">
    <property type="entry name" value="Outer arm dynein light chain 1"/>
    <property type="match status" value="1"/>
</dbReference>
<evidence type="ECO:0000313" key="4">
    <source>
        <dbReference type="EMBL" id="KNE71168.1"/>
    </source>
</evidence>